<keyword evidence="1" id="KW-0812">Transmembrane</keyword>
<sequence length="467" mass="54357">MALLPRTPKVEYARLRNLGKRVKVYSKRLRRIWPRIASFLTPREIFSVFSTCHQLQRLLDNDRVWQIKLDQALQENVTRLLLPNLAIRIDDNLSAKEKFRRVIRVRRIHDPTNALQLRLREAEQESFRLKLRQHKVRYMVWINVPLVLTLCFLSIWSYTSASADVKKLTENPLAQLRGATNDIYQPSRVHPMKTVEYARLRNLGKRVKVYSKRLRRIWPRIASFLTPRDIFSVFSTCHQLQRLLDNDRVWQIKLDQALQENVTRLLQPNLAIRIDDNLSAKEKLRRVIRVRRIHDPTNALQLRLREAEQESLRLKLRQHKVRYMVWINVPLVLTLCFLSIWSYTSASADVKKLTEIPIAQLRGATNDIYQPSRVHPMKTFVLGTDLLLFIAVVILGVGGASDQALYTVGVLVVLEATAMVAQLVTWSSPLEIVHSFLVLSILIFNIAVGIKERNKSLRDMAAFVSNY</sequence>
<feature type="transmembrane region" description="Helical" evidence="1">
    <location>
        <begin position="379"/>
        <end position="397"/>
    </location>
</feature>
<accession>A0A976NYV0</accession>
<name>A0A976NYV0_BRELC</name>
<dbReference type="EMBL" id="SHOA02000001">
    <property type="protein sequence ID" value="TDH73016.1"/>
    <property type="molecule type" value="Genomic_DNA"/>
</dbReference>
<feature type="transmembrane region" description="Helical" evidence="1">
    <location>
        <begin position="432"/>
        <end position="450"/>
    </location>
</feature>
<dbReference type="AlphaFoldDB" id="A0A976NYV0"/>
<dbReference type="OrthoDB" id="101791at2759"/>
<reference evidence="2 3" key="1">
    <citation type="journal article" date="2021" name="Genome Biol.">
        <title>AFLAP: assembly-free linkage analysis pipeline using k-mers from genome sequencing data.</title>
        <authorList>
            <person name="Fletcher K."/>
            <person name="Zhang L."/>
            <person name="Gil J."/>
            <person name="Han R."/>
            <person name="Cavanaugh K."/>
            <person name="Michelmore R."/>
        </authorList>
    </citation>
    <scope>NUCLEOTIDE SEQUENCE [LARGE SCALE GENOMIC DNA]</scope>
    <source>
        <strain evidence="2 3">SF5</strain>
    </source>
</reference>
<evidence type="ECO:0008006" key="4">
    <source>
        <dbReference type="Google" id="ProtNLM"/>
    </source>
</evidence>
<evidence type="ECO:0000313" key="3">
    <source>
        <dbReference type="Proteomes" id="UP000294530"/>
    </source>
</evidence>
<dbReference type="KEGG" id="blac:94347487"/>
<dbReference type="RefSeq" id="XP_067822515.1">
    <property type="nucleotide sequence ID" value="XM_067961816.1"/>
</dbReference>
<keyword evidence="3" id="KW-1185">Reference proteome</keyword>
<feature type="transmembrane region" description="Helical" evidence="1">
    <location>
        <begin position="404"/>
        <end position="426"/>
    </location>
</feature>
<proteinExistence type="predicted"/>
<dbReference type="InterPro" id="IPR036047">
    <property type="entry name" value="F-box-like_dom_sf"/>
</dbReference>
<comment type="caution">
    <text evidence="2">The sequence shown here is derived from an EMBL/GenBank/DDBJ whole genome shotgun (WGS) entry which is preliminary data.</text>
</comment>
<dbReference type="SUPFAM" id="SSF81383">
    <property type="entry name" value="F-box domain"/>
    <property type="match status" value="2"/>
</dbReference>
<organism evidence="2 3">
    <name type="scientific">Bremia lactucae</name>
    <name type="common">Lettuce downy mildew</name>
    <dbReference type="NCBI Taxonomy" id="4779"/>
    <lineage>
        <taxon>Eukaryota</taxon>
        <taxon>Sar</taxon>
        <taxon>Stramenopiles</taxon>
        <taxon>Oomycota</taxon>
        <taxon>Peronosporomycetes</taxon>
        <taxon>Peronosporales</taxon>
        <taxon>Peronosporaceae</taxon>
        <taxon>Bremia</taxon>
    </lineage>
</organism>
<keyword evidence="1" id="KW-1133">Transmembrane helix</keyword>
<keyword evidence="1" id="KW-0472">Membrane</keyword>
<feature type="transmembrane region" description="Helical" evidence="1">
    <location>
        <begin position="323"/>
        <end position="343"/>
    </location>
</feature>
<protein>
    <recommendedName>
        <fullName evidence="4">F-box domain-containing protein</fullName>
    </recommendedName>
</protein>
<evidence type="ECO:0000256" key="1">
    <source>
        <dbReference type="SAM" id="Phobius"/>
    </source>
</evidence>
<feature type="transmembrane region" description="Helical" evidence="1">
    <location>
        <begin position="138"/>
        <end position="158"/>
    </location>
</feature>
<dbReference type="GeneID" id="94347487"/>
<gene>
    <name evidence="2" type="ORF">CCR75_003723</name>
</gene>
<evidence type="ECO:0000313" key="2">
    <source>
        <dbReference type="EMBL" id="TDH73016.1"/>
    </source>
</evidence>
<dbReference type="Proteomes" id="UP000294530">
    <property type="component" value="Unassembled WGS sequence"/>
</dbReference>